<sequence length="151" mass="15618">MIRRESFVAVLALVGVVGAGCASPTGTEQPDPAGAAPAATRPGPDVLCRTALDSYYSQKLSDDPIVGQQLTRDAALQAAADLSELNEKKLAGLIKALNDYGYIAGKIADASKRGDTEEAIKLQSDSAAAGRAITRESTAVKAPNCAQFINL</sequence>
<dbReference type="RefSeq" id="WP_130512931.1">
    <property type="nucleotide sequence ID" value="NZ_SHKY01000001.1"/>
</dbReference>
<proteinExistence type="predicted"/>
<accession>A0A4Q7ZVH3</accession>
<dbReference type="AlphaFoldDB" id="A0A4Q7ZVH3"/>
<evidence type="ECO:0000256" key="1">
    <source>
        <dbReference type="SAM" id="SignalP"/>
    </source>
</evidence>
<dbReference type="EMBL" id="SHKY01000001">
    <property type="protein sequence ID" value="RZU54605.1"/>
    <property type="molecule type" value="Genomic_DNA"/>
</dbReference>
<dbReference type="Proteomes" id="UP000292564">
    <property type="component" value="Unassembled WGS sequence"/>
</dbReference>
<feature type="chain" id="PRO_5038347388" description="Small secreted protein" evidence="1">
    <location>
        <begin position="23"/>
        <end position="151"/>
    </location>
</feature>
<name>A0A4Q7ZVH3_9ACTN</name>
<feature type="signal peptide" evidence="1">
    <location>
        <begin position="1"/>
        <end position="22"/>
    </location>
</feature>
<keyword evidence="3" id="KW-1185">Reference proteome</keyword>
<evidence type="ECO:0000313" key="2">
    <source>
        <dbReference type="EMBL" id="RZU54605.1"/>
    </source>
</evidence>
<protein>
    <recommendedName>
        <fullName evidence="4">Small secreted protein</fullName>
    </recommendedName>
</protein>
<evidence type="ECO:0008006" key="4">
    <source>
        <dbReference type="Google" id="ProtNLM"/>
    </source>
</evidence>
<gene>
    <name evidence="2" type="ORF">EV385_6556</name>
</gene>
<reference evidence="2 3" key="1">
    <citation type="submission" date="2019-02" db="EMBL/GenBank/DDBJ databases">
        <title>Sequencing the genomes of 1000 actinobacteria strains.</title>
        <authorList>
            <person name="Klenk H.-P."/>
        </authorList>
    </citation>
    <scope>NUCLEOTIDE SEQUENCE [LARGE SCALE GENOMIC DNA]</scope>
    <source>
        <strain evidence="2 3">DSM 45162</strain>
    </source>
</reference>
<organism evidence="2 3">
    <name type="scientific">Krasilnikovia cinnamomea</name>
    <dbReference type="NCBI Taxonomy" id="349313"/>
    <lineage>
        <taxon>Bacteria</taxon>
        <taxon>Bacillati</taxon>
        <taxon>Actinomycetota</taxon>
        <taxon>Actinomycetes</taxon>
        <taxon>Micromonosporales</taxon>
        <taxon>Micromonosporaceae</taxon>
        <taxon>Krasilnikovia</taxon>
    </lineage>
</organism>
<evidence type="ECO:0000313" key="3">
    <source>
        <dbReference type="Proteomes" id="UP000292564"/>
    </source>
</evidence>
<keyword evidence="1" id="KW-0732">Signal</keyword>
<comment type="caution">
    <text evidence="2">The sequence shown here is derived from an EMBL/GenBank/DDBJ whole genome shotgun (WGS) entry which is preliminary data.</text>
</comment>
<dbReference type="PROSITE" id="PS51257">
    <property type="entry name" value="PROKAR_LIPOPROTEIN"/>
    <property type="match status" value="1"/>
</dbReference>